<evidence type="ECO:0000256" key="2">
    <source>
        <dbReference type="ARBA" id="ARBA00008488"/>
    </source>
</evidence>
<dbReference type="GO" id="GO:0016020">
    <property type="term" value="C:membrane"/>
    <property type="evidence" value="ECO:0007669"/>
    <property type="project" value="InterPro"/>
</dbReference>
<dbReference type="eggNOG" id="COG1272">
    <property type="taxonomic scope" value="Bacteria"/>
</dbReference>
<evidence type="ECO:0000256" key="3">
    <source>
        <dbReference type="ARBA" id="ARBA00022692"/>
    </source>
</evidence>
<keyword evidence="6" id="KW-0479">Metal-binding</keyword>
<dbReference type="KEGG" id="ipo:Ilyop_0875"/>
<dbReference type="STRING" id="572544.Ilyop_0875"/>
<feature type="binding site" evidence="6">
    <location>
        <position position="64"/>
    </location>
    <ligand>
        <name>Zn(2+)</name>
        <dbReference type="ChEBI" id="CHEBI:29105"/>
    </ligand>
</feature>
<feature type="binding site" evidence="6">
    <location>
        <position position="186"/>
    </location>
    <ligand>
        <name>Zn(2+)</name>
        <dbReference type="ChEBI" id="CHEBI:29105"/>
    </ligand>
</feature>
<dbReference type="GO" id="GO:0046872">
    <property type="term" value="F:metal ion binding"/>
    <property type="evidence" value="ECO:0007669"/>
    <property type="project" value="UniProtKB-KW"/>
</dbReference>
<dbReference type="NCBIfam" id="TIGR01065">
    <property type="entry name" value="hlyIII"/>
    <property type="match status" value="1"/>
</dbReference>
<evidence type="ECO:0000256" key="5">
    <source>
        <dbReference type="ARBA" id="ARBA00023136"/>
    </source>
</evidence>
<accession>E3H7S9</accession>
<keyword evidence="4 7" id="KW-1133">Transmembrane helix</keyword>
<dbReference type="PANTHER" id="PTHR20855:SF129">
    <property type="entry name" value="HEMOLYSIN-3 HOMOLOG"/>
    <property type="match status" value="1"/>
</dbReference>
<dbReference type="EMBL" id="CP002281">
    <property type="protein sequence ID" value="ADO82661.1"/>
    <property type="molecule type" value="Genomic_DNA"/>
</dbReference>
<name>E3H7S9_ILYPC</name>
<evidence type="ECO:0000256" key="1">
    <source>
        <dbReference type="ARBA" id="ARBA00004127"/>
    </source>
</evidence>
<gene>
    <name evidence="8" type="ordered locus">Ilyop_0875</name>
</gene>
<feature type="binding site" evidence="6">
    <location>
        <position position="190"/>
    </location>
    <ligand>
        <name>Zn(2+)</name>
        <dbReference type="ChEBI" id="CHEBI:29105"/>
    </ligand>
</feature>
<dbReference type="GO" id="GO:0140911">
    <property type="term" value="F:pore-forming activity"/>
    <property type="evidence" value="ECO:0007669"/>
    <property type="project" value="InterPro"/>
</dbReference>
<dbReference type="Proteomes" id="UP000006875">
    <property type="component" value="Chromosome"/>
</dbReference>
<dbReference type="PANTHER" id="PTHR20855">
    <property type="entry name" value="ADIPOR/PROGESTIN RECEPTOR-RELATED"/>
    <property type="match status" value="1"/>
</dbReference>
<proteinExistence type="inferred from homology"/>
<dbReference type="OrthoDB" id="9813689at2"/>
<evidence type="ECO:0000256" key="4">
    <source>
        <dbReference type="ARBA" id="ARBA00022989"/>
    </source>
</evidence>
<feature type="transmembrane region" description="Helical" evidence="7">
    <location>
        <begin position="77"/>
        <end position="96"/>
    </location>
</feature>
<evidence type="ECO:0000313" key="8">
    <source>
        <dbReference type="EMBL" id="ADO82661.1"/>
    </source>
</evidence>
<keyword evidence="6" id="KW-0862">Zinc</keyword>
<evidence type="ECO:0000313" key="9">
    <source>
        <dbReference type="Proteomes" id="UP000006875"/>
    </source>
</evidence>
<dbReference type="RefSeq" id="WP_013387331.1">
    <property type="nucleotide sequence ID" value="NC_014632.1"/>
</dbReference>
<dbReference type="Pfam" id="PF03006">
    <property type="entry name" value="HlyIII"/>
    <property type="match status" value="1"/>
</dbReference>
<keyword evidence="5 7" id="KW-0472">Membrane</keyword>
<comment type="similarity">
    <text evidence="2">Belongs to the UPF0073 (Hly-III) family.</text>
</comment>
<keyword evidence="3 7" id="KW-0812">Transmembrane</keyword>
<dbReference type="GO" id="GO:0012505">
    <property type="term" value="C:endomembrane system"/>
    <property type="evidence" value="ECO:0007669"/>
    <property type="project" value="UniProtKB-SubCell"/>
</dbReference>
<dbReference type="InterPro" id="IPR004254">
    <property type="entry name" value="AdipoR/HlyIII-related"/>
</dbReference>
<comment type="subcellular location">
    <subcellularLocation>
        <location evidence="1">Endomembrane system</location>
        <topology evidence="1">Multi-pass membrane protein</topology>
    </subcellularLocation>
</comment>
<evidence type="ECO:0000256" key="6">
    <source>
        <dbReference type="PIRSR" id="PIRSR604254-1"/>
    </source>
</evidence>
<feature type="transmembrane region" description="Helical" evidence="7">
    <location>
        <begin position="102"/>
        <end position="121"/>
    </location>
</feature>
<protein>
    <submittedName>
        <fullName evidence="8">Channel protein, hemolysin III family</fullName>
    </submittedName>
</protein>
<reference evidence="8 9" key="1">
    <citation type="journal article" date="2010" name="Stand. Genomic Sci.">
        <title>Complete genome sequence of Ilyobacter polytropus type strain (CuHbu1).</title>
        <authorList>
            <person name="Sikorski J."/>
            <person name="Chertkov O."/>
            <person name="Lapidus A."/>
            <person name="Nolan M."/>
            <person name="Lucas S."/>
            <person name="Del Rio T.G."/>
            <person name="Tice H."/>
            <person name="Cheng J.F."/>
            <person name="Tapia R."/>
            <person name="Han C."/>
            <person name="Goodwin L."/>
            <person name="Pitluck S."/>
            <person name="Liolios K."/>
            <person name="Ivanova N."/>
            <person name="Mavromatis K."/>
            <person name="Mikhailova N."/>
            <person name="Pati A."/>
            <person name="Chen A."/>
            <person name="Palaniappan K."/>
            <person name="Land M."/>
            <person name="Hauser L."/>
            <person name="Chang Y.J."/>
            <person name="Jeffries C.D."/>
            <person name="Brambilla E."/>
            <person name="Yasawong M."/>
            <person name="Rohde M."/>
            <person name="Pukall R."/>
            <person name="Spring S."/>
            <person name="Goker M."/>
            <person name="Woyke T."/>
            <person name="Bristow J."/>
            <person name="Eisen J.A."/>
            <person name="Markowitz V."/>
            <person name="Hugenholtz P."/>
            <person name="Kyrpides N.C."/>
            <person name="Klenk H.P."/>
        </authorList>
    </citation>
    <scope>NUCLEOTIDE SEQUENCE [LARGE SCALE GENOMIC DNA]</scope>
    <source>
        <strain evidence="9">ATCC 51220 / DSM 2926 / LMG 16218 / CuHBu1</strain>
    </source>
</reference>
<organism evidence="8 9">
    <name type="scientific">Ilyobacter polytropus (strain ATCC 51220 / DSM 2926 / LMG 16218 / CuHBu1)</name>
    <dbReference type="NCBI Taxonomy" id="572544"/>
    <lineage>
        <taxon>Bacteria</taxon>
        <taxon>Fusobacteriati</taxon>
        <taxon>Fusobacteriota</taxon>
        <taxon>Fusobacteriia</taxon>
        <taxon>Fusobacteriales</taxon>
        <taxon>Fusobacteriaceae</taxon>
        <taxon>Ilyobacter</taxon>
    </lineage>
</organism>
<evidence type="ECO:0000256" key="7">
    <source>
        <dbReference type="SAM" id="Phobius"/>
    </source>
</evidence>
<feature type="transmembrane region" description="Helical" evidence="7">
    <location>
        <begin position="14"/>
        <end position="34"/>
    </location>
</feature>
<feature type="transmembrane region" description="Helical" evidence="7">
    <location>
        <begin position="186"/>
        <end position="206"/>
    </location>
</feature>
<sequence>MTDHNKLEEYMNSITHYLGALTAVYGLVLLIFRALNFGTIAHLISFSIFGAALVLLYSMSGTYHILQPGKAKKLFKIFDHSAIYILISSSYTPYLLTVVKGQVAIVLLVIQWMLTLMGIIFKIKFTGRFTFVSTLIYLFMGWMIIFVFKNLKANLNSEALNFLLASGITYSVGAIFYLLKKIKFTHVIWHLFVIGGSVLNYLSIYYSI</sequence>
<feature type="transmembrane region" description="Helical" evidence="7">
    <location>
        <begin position="160"/>
        <end position="179"/>
    </location>
</feature>
<keyword evidence="9" id="KW-1185">Reference proteome</keyword>
<dbReference type="AlphaFoldDB" id="E3H7S9"/>
<dbReference type="InterPro" id="IPR005744">
    <property type="entry name" value="Hy-lIII"/>
</dbReference>
<dbReference type="HOGENOM" id="CLU_051078_1_0_0"/>
<feature type="transmembrane region" description="Helical" evidence="7">
    <location>
        <begin position="40"/>
        <end position="57"/>
    </location>
</feature>
<feature type="transmembrane region" description="Helical" evidence="7">
    <location>
        <begin position="128"/>
        <end position="148"/>
    </location>
</feature>